<dbReference type="InterPro" id="IPR010343">
    <property type="entry name" value="ArAE_1"/>
</dbReference>
<dbReference type="AlphaFoldDB" id="A0A4R2NS25"/>
<accession>A0A4R2NS25</accession>
<dbReference type="Proteomes" id="UP000295416">
    <property type="component" value="Unassembled WGS sequence"/>
</dbReference>
<keyword evidence="8" id="KW-1185">Reference proteome</keyword>
<dbReference type="PANTHER" id="PTHR30509">
    <property type="entry name" value="P-HYDROXYBENZOIC ACID EFFLUX PUMP SUBUNIT-RELATED"/>
    <property type="match status" value="1"/>
</dbReference>
<organism evidence="7 8">
    <name type="scientific">Scopulibacillus darangshiensis</name>
    <dbReference type="NCBI Taxonomy" id="442528"/>
    <lineage>
        <taxon>Bacteria</taxon>
        <taxon>Bacillati</taxon>
        <taxon>Bacillota</taxon>
        <taxon>Bacilli</taxon>
        <taxon>Bacillales</taxon>
        <taxon>Sporolactobacillaceae</taxon>
        <taxon>Scopulibacillus</taxon>
    </lineage>
</organism>
<gene>
    <name evidence="7" type="ORF">EV207_12461</name>
</gene>
<evidence type="ECO:0000313" key="8">
    <source>
        <dbReference type="Proteomes" id="UP000295416"/>
    </source>
</evidence>
<name>A0A4R2NS25_9BACL</name>
<evidence type="ECO:0000256" key="1">
    <source>
        <dbReference type="ARBA" id="ARBA00004651"/>
    </source>
</evidence>
<comment type="subcellular location">
    <subcellularLocation>
        <location evidence="1">Cell membrane</location>
        <topology evidence="1">Multi-pass membrane protein</topology>
    </subcellularLocation>
</comment>
<feature type="transmembrane region" description="Helical" evidence="6">
    <location>
        <begin position="93"/>
        <end position="111"/>
    </location>
</feature>
<sequence length="362" mass="41918">MRLGARSLKTGLAVTLALFVSMFFHLTPLTMSGIAAAVATQPSVHRSIRTMIDNVQGNIIGAIIAMLFVSFIGSNPFIIGLAVIIVIVIQIRLGLHSTLTLTMVTVIVIMAGTPPHGDFTMFAIERVLLVLIGVLSATFVNLVLLPPKYENKLYYTILDQSTELFKWIRLLSHHASEHTKIKDELTIFDKNRLKIDNYYHWYKEERNYLKKHRFAKYRKAVIFRQMITATKKLHDILRALDRNENAFHQLPDSFKKTLQDRLEGLMTYHERVLLKFNGKIRSEHHEEHTKGYCEYKGKITDSFIENYRKYNSEESNWLTFFPLIGSIISYSQNIEHLDQLVEGFQTFHKKENKVNFVEEKPE</sequence>
<keyword evidence="5 6" id="KW-0472">Membrane</keyword>
<reference evidence="7 8" key="1">
    <citation type="submission" date="2019-03" db="EMBL/GenBank/DDBJ databases">
        <title>Genomic Encyclopedia of Type Strains, Phase IV (KMG-IV): sequencing the most valuable type-strain genomes for metagenomic binning, comparative biology and taxonomic classification.</title>
        <authorList>
            <person name="Goeker M."/>
        </authorList>
    </citation>
    <scope>NUCLEOTIDE SEQUENCE [LARGE SCALE GENOMIC DNA]</scope>
    <source>
        <strain evidence="7 8">DSM 19377</strain>
    </source>
</reference>
<feature type="transmembrane region" description="Helical" evidence="6">
    <location>
        <begin position="123"/>
        <end position="145"/>
    </location>
</feature>
<evidence type="ECO:0000256" key="6">
    <source>
        <dbReference type="SAM" id="Phobius"/>
    </source>
</evidence>
<keyword evidence="4 6" id="KW-1133">Transmembrane helix</keyword>
<evidence type="ECO:0000256" key="2">
    <source>
        <dbReference type="ARBA" id="ARBA00022475"/>
    </source>
</evidence>
<proteinExistence type="predicted"/>
<comment type="caution">
    <text evidence="7">The sequence shown here is derived from an EMBL/GenBank/DDBJ whole genome shotgun (WGS) entry which is preliminary data.</text>
</comment>
<keyword evidence="2" id="KW-1003">Cell membrane</keyword>
<evidence type="ECO:0000313" key="7">
    <source>
        <dbReference type="EMBL" id="TCP24562.1"/>
    </source>
</evidence>
<dbReference type="Pfam" id="PF06081">
    <property type="entry name" value="ArAE_1"/>
    <property type="match status" value="1"/>
</dbReference>
<dbReference type="GO" id="GO:0005886">
    <property type="term" value="C:plasma membrane"/>
    <property type="evidence" value="ECO:0007669"/>
    <property type="project" value="UniProtKB-SubCell"/>
</dbReference>
<evidence type="ECO:0000256" key="5">
    <source>
        <dbReference type="ARBA" id="ARBA00023136"/>
    </source>
</evidence>
<dbReference type="EMBL" id="SLXK01000024">
    <property type="protein sequence ID" value="TCP24562.1"/>
    <property type="molecule type" value="Genomic_DNA"/>
</dbReference>
<keyword evidence="3 6" id="KW-0812">Transmembrane</keyword>
<feature type="transmembrane region" description="Helical" evidence="6">
    <location>
        <begin position="63"/>
        <end position="86"/>
    </location>
</feature>
<dbReference type="OrthoDB" id="1653617at2"/>
<evidence type="ECO:0000256" key="3">
    <source>
        <dbReference type="ARBA" id="ARBA00022692"/>
    </source>
</evidence>
<evidence type="ECO:0000256" key="4">
    <source>
        <dbReference type="ARBA" id="ARBA00022989"/>
    </source>
</evidence>
<protein>
    <submittedName>
        <fullName evidence="7">Uncharacterized membrane protein YgaE (UPF0421/DUF939 family)</fullName>
    </submittedName>
</protein>
<dbReference type="PANTHER" id="PTHR30509:SF27">
    <property type="entry name" value="UPF0421 PROTEIN YGAE"/>
    <property type="match status" value="1"/>
</dbReference>
<dbReference type="RefSeq" id="WP_132746982.1">
    <property type="nucleotide sequence ID" value="NZ_SLXK01000024.1"/>
</dbReference>